<reference evidence="2 3" key="1">
    <citation type="submission" date="2023-03" db="EMBL/GenBank/DDBJ databases">
        <title>Draft assemblies of triclosan tolerant bacteria isolated from returned activated sludge.</title>
        <authorList>
            <person name="Van Hamelsveld S."/>
        </authorList>
    </citation>
    <scope>NUCLEOTIDE SEQUENCE [LARGE SCALE GENOMIC DNA]</scope>
    <source>
        <strain evidence="2 3">GW210010_S58</strain>
    </source>
</reference>
<organism evidence="2 3">
    <name type="scientific">Cupriavidus basilensis</name>
    <dbReference type="NCBI Taxonomy" id="68895"/>
    <lineage>
        <taxon>Bacteria</taxon>
        <taxon>Pseudomonadati</taxon>
        <taxon>Pseudomonadota</taxon>
        <taxon>Betaproteobacteria</taxon>
        <taxon>Burkholderiales</taxon>
        <taxon>Burkholderiaceae</taxon>
        <taxon>Cupriavidus</taxon>
    </lineage>
</organism>
<sequence length="208" mass="21861">MPAPSKLLFLPGASGDTRFWQPLADRLSHPAARTVIGYPGFGPEPPSPEVSGFDDLVARVVKEIDQPTALIAQSMGGAIAMRVALERPGLVTHLVLSVTSGGIDTKGLGAADWRIGFSEANPQLPDWFVSFNSDLGAELGKISAPVLLLWGDADPISPVAVGQRLLALLPDAELHVVSGGNHDLANVHARHLAPMVDAHLAKPSLADR</sequence>
<dbReference type="InterPro" id="IPR050228">
    <property type="entry name" value="Carboxylesterase_BioH"/>
</dbReference>
<keyword evidence="3" id="KW-1185">Reference proteome</keyword>
<name>A0ABT6AYF3_9BURK</name>
<comment type="caution">
    <text evidence="2">The sequence shown here is derived from an EMBL/GenBank/DDBJ whole genome shotgun (WGS) entry which is preliminary data.</text>
</comment>
<dbReference type="Pfam" id="PF12697">
    <property type="entry name" value="Abhydrolase_6"/>
    <property type="match status" value="1"/>
</dbReference>
<evidence type="ECO:0000313" key="3">
    <source>
        <dbReference type="Proteomes" id="UP001216674"/>
    </source>
</evidence>
<protein>
    <submittedName>
        <fullName evidence="2">Alpha/beta fold hydrolase</fullName>
    </submittedName>
</protein>
<dbReference type="InterPro" id="IPR029058">
    <property type="entry name" value="AB_hydrolase_fold"/>
</dbReference>
<dbReference type="PANTHER" id="PTHR43194">
    <property type="entry name" value="HYDROLASE ALPHA/BETA FOLD FAMILY"/>
    <property type="match status" value="1"/>
</dbReference>
<keyword evidence="2" id="KW-0378">Hydrolase</keyword>
<dbReference type="GO" id="GO:0016787">
    <property type="term" value="F:hydrolase activity"/>
    <property type="evidence" value="ECO:0007669"/>
    <property type="project" value="UniProtKB-KW"/>
</dbReference>
<evidence type="ECO:0000259" key="1">
    <source>
        <dbReference type="Pfam" id="PF12697"/>
    </source>
</evidence>
<proteinExistence type="predicted"/>
<evidence type="ECO:0000313" key="2">
    <source>
        <dbReference type="EMBL" id="MDF3837649.1"/>
    </source>
</evidence>
<feature type="domain" description="AB hydrolase-1" evidence="1">
    <location>
        <begin position="7"/>
        <end position="187"/>
    </location>
</feature>
<dbReference type="Proteomes" id="UP001216674">
    <property type="component" value="Unassembled WGS sequence"/>
</dbReference>
<gene>
    <name evidence="2" type="ORF">P3W85_32615</name>
</gene>
<dbReference type="RefSeq" id="WP_276267797.1">
    <property type="nucleotide sequence ID" value="NZ_JARJLM010000530.1"/>
</dbReference>
<dbReference type="InterPro" id="IPR000073">
    <property type="entry name" value="AB_hydrolase_1"/>
</dbReference>
<dbReference type="Gene3D" id="3.40.50.1820">
    <property type="entry name" value="alpha/beta hydrolase"/>
    <property type="match status" value="1"/>
</dbReference>
<accession>A0ABT6AYF3</accession>
<dbReference type="SUPFAM" id="SSF53474">
    <property type="entry name" value="alpha/beta-Hydrolases"/>
    <property type="match status" value="1"/>
</dbReference>
<dbReference type="EMBL" id="JARJLM010000530">
    <property type="protein sequence ID" value="MDF3837649.1"/>
    <property type="molecule type" value="Genomic_DNA"/>
</dbReference>
<dbReference type="PANTHER" id="PTHR43194:SF5">
    <property type="entry name" value="PIMELOYL-[ACYL-CARRIER PROTEIN] METHYL ESTER ESTERASE"/>
    <property type="match status" value="1"/>
</dbReference>